<dbReference type="EMBL" id="CP001896">
    <property type="protein sequence ID" value="ADC63921.1"/>
    <property type="molecule type" value="Genomic_DNA"/>
</dbReference>
<dbReference type="SUPFAM" id="SSF54523">
    <property type="entry name" value="Pili subunits"/>
    <property type="match status" value="1"/>
</dbReference>
<gene>
    <name evidence="4" type="ordered locus">Alvin_3021</name>
</gene>
<reference evidence="4 5" key="1">
    <citation type="journal article" date="2011" name="Stand. Genomic Sci.">
        <title>Complete genome sequence of Allochromatium vinosum DSM 180(T).</title>
        <authorList>
            <person name="Weissgerber T."/>
            <person name="Zigann R."/>
            <person name="Bruce D."/>
            <person name="Chang Y.J."/>
            <person name="Detter J.C."/>
            <person name="Han C."/>
            <person name="Hauser L."/>
            <person name="Jeffries C.D."/>
            <person name="Land M."/>
            <person name="Munk A.C."/>
            <person name="Tapia R."/>
            <person name="Dahl C."/>
        </authorList>
    </citation>
    <scope>NUCLEOTIDE SEQUENCE [LARGE SCALE GENOMIC DNA]</scope>
    <source>
        <strain evidence="5">ATCC 17899 / DSM 180 / NBRC 103801 / NCIMB 10441 / D</strain>
    </source>
</reference>
<dbReference type="GO" id="GO:0043683">
    <property type="term" value="P:type IV pilus assembly"/>
    <property type="evidence" value="ECO:0007669"/>
    <property type="project" value="InterPro"/>
</dbReference>
<dbReference type="AlphaFoldDB" id="D3RRK9"/>
<dbReference type="PRINTS" id="PR00813">
    <property type="entry name" value="BCTERIALGSPG"/>
</dbReference>
<dbReference type="Pfam" id="PF16732">
    <property type="entry name" value="ComP_DUS"/>
    <property type="match status" value="1"/>
</dbReference>
<evidence type="ECO:0000256" key="1">
    <source>
        <dbReference type="ARBA" id="ARBA00022481"/>
    </source>
</evidence>
<dbReference type="eggNOG" id="COG4968">
    <property type="taxonomic scope" value="Bacteria"/>
</dbReference>
<evidence type="ECO:0000256" key="2">
    <source>
        <dbReference type="SAM" id="MobiDB-lite"/>
    </source>
</evidence>
<dbReference type="PANTHER" id="PTHR30093">
    <property type="entry name" value="GENERAL SECRETION PATHWAY PROTEIN G"/>
    <property type="match status" value="1"/>
</dbReference>
<dbReference type="RefSeq" id="WP_012972186.1">
    <property type="nucleotide sequence ID" value="NC_013851.1"/>
</dbReference>
<sequence length="142" mass="15325">MPLKLKAGGFTLIELMIAVAVLGILSAIAYPSYQDYVRKGRRSDGQSSLMSAVQKMEIYYSSNGTYTTDLNAANISSNSDEGYYTISLAAATTACPIVRCFRLEATPTSKHGQNNDKIQGFSYSSTGQKQNKQGGSWAGGWD</sequence>
<evidence type="ECO:0000313" key="5">
    <source>
        <dbReference type="Proteomes" id="UP000001441"/>
    </source>
</evidence>
<dbReference type="OrthoDB" id="5296638at2"/>
<dbReference type="GO" id="GO:0015628">
    <property type="term" value="P:protein secretion by the type II secretion system"/>
    <property type="evidence" value="ECO:0007669"/>
    <property type="project" value="InterPro"/>
</dbReference>
<dbReference type="InterPro" id="IPR000983">
    <property type="entry name" value="Bac_GSPG_pilin"/>
</dbReference>
<feature type="compositionally biased region" description="Polar residues" evidence="2">
    <location>
        <begin position="109"/>
        <end position="134"/>
    </location>
</feature>
<dbReference type="InterPro" id="IPR012902">
    <property type="entry name" value="N_methyl_site"/>
</dbReference>
<evidence type="ECO:0000256" key="3">
    <source>
        <dbReference type="SAM" id="Phobius"/>
    </source>
</evidence>
<dbReference type="NCBIfam" id="TIGR02532">
    <property type="entry name" value="IV_pilin_GFxxxE"/>
    <property type="match status" value="1"/>
</dbReference>
<dbReference type="Proteomes" id="UP000001441">
    <property type="component" value="Chromosome"/>
</dbReference>
<dbReference type="Pfam" id="PF07963">
    <property type="entry name" value="N_methyl"/>
    <property type="match status" value="1"/>
</dbReference>
<dbReference type="InterPro" id="IPR031982">
    <property type="entry name" value="PilE-like"/>
</dbReference>
<accession>D3RRK9</accession>
<feature type="region of interest" description="Disordered" evidence="2">
    <location>
        <begin position="109"/>
        <end position="142"/>
    </location>
</feature>
<proteinExistence type="predicted"/>
<dbReference type="InterPro" id="IPR045584">
    <property type="entry name" value="Pilin-like"/>
</dbReference>
<keyword evidence="5" id="KW-1185">Reference proteome</keyword>
<keyword evidence="3" id="KW-0472">Membrane</keyword>
<keyword evidence="3" id="KW-1133">Transmembrane helix</keyword>
<feature type="transmembrane region" description="Helical" evidence="3">
    <location>
        <begin position="12"/>
        <end position="33"/>
    </location>
</feature>
<dbReference type="GO" id="GO:0015627">
    <property type="term" value="C:type II protein secretion system complex"/>
    <property type="evidence" value="ECO:0007669"/>
    <property type="project" value="InterPro"/>
</dbReference>
<keyword evidence="1" id="KW-0488">Methylation</keyword>
<evidence type="ECO:0000313" key="4">
    <source>
        <dbReference type="EMBL" id="ADC63921.1"/>
    </source>
</evidence>
<organism evidence="4 5">
    <name type="scientific">Allochromatium vinosum (strain ATCC 17899 / DSM 180 / NBRC 103801 / NCIMB 10441 / D)</name>
    <name type="common">Chromatium vinosum</name>
    <dbReference type="NCBI Taxonomy" id="572477"/>
    <lineage>
        <taxon>Bacteria</taxon>
        <taxon>Pseudomonadati</taxon>
        <taxon>Pseudomonadota</taxon>
        <taxon>Gammaproteobacteria</taxon>
        <taxon>Chromatiales</taxon>
        <taxon>Chromatiaceae</taxon>
        <taxon>Allochromatium</taxon>
    </lineage>
</organism>
<keyword evidence="3" id="KW-0812">Transmembrane</keyword>
<dbReference type="PANTHER" id="PTHR30093:SF47">
    <property type="entry name" value="TYPE IV PILUS NON-CORE MINOR PILIN PILE"/>
    <property type="match status" value="1"/>
</dbReference>
<name>D3RRK9_ALLVD</name>
<dbReference type="STRING" id="572477.Alvin_3021"/>
<dbReference type="Gene3D" id="3.30.700.10">
    <property type="entry name" value="Glycoprotein, Type 4 Pilin"/>
    <property type="match status" value="1"/>
</dbReference>
<dbReference type="HOGENOM" id="CLU_091705_6_0_6"/>
<dbReference type="PROSITE" id="PS00409">
    <property type="entry name" value="PROKAR_NTER_METHYL"/>
    <property type="match status" value="1"/>
</dbReference>
<dbReference type="KEGG" id="alv:Alvin_3021"/>
<protein>
    <submittedName>
        <fullName evidence="4">Type 4 fimbrial biogenesis protein PilE</fullName>
    </submittedName>
</protein>